<feature type="chain" id="PRO_5030071710" description="Alpha-galactosidase" evidence="9">
    <location>
        <begin position="26"/>
        <end position="415"/>
    </location>
</feature>
<evidence type="ECO:0000256" key="7">
    <source>
        <dbReference type="ARBA" id="ARBA00023295"/>
    </source>
</evidence>
<dbReference type="InterPro" id="IPR013780">
    <property type="entry name" value="Glyco_hydro_b"/>
</dbReference>
<dbReference type="Proteomes" id="UP000433382">
    <property type="component" value="Unassembled WGS sequence"/>
</dbReference>
<dbReference type="EMBL" id="WCZM01000001">
    <property type="protein sequence ID" value="KAB3573674.1"/>
    <property type="molecule type" value="Genomic_DNA"/>
</dbReference>
<gene>
    <name evidence="11" type="ORF">GAY01_00750</name>
</gene>
<dbReference type="InterPro" id="IPR000111">
    <property type="entry name" value="Glyco_hydro_27/36_CS"/>
</dbReference>
<comment type="caution">
    <text evidence="11">The sequence shown here is derived from an EMBL/GenBank/DDBJ whole genome shotgun (WGS) entry which is preliminary data.</text>
</comment>
<dbReference type="PANTHER" id="PTHR11452:SF75">
    <property type="entry name" value="ALPHA-GALACTOSIDASE MEL1"/>
    <property type="match status" value="1"/>
</dbReference>
<dbReference type="GO" id="GO:0016052">
    <property type="term" value="P:carbohydrate catabolic process"/>
    <property type="evidence" value="ECO:0007669"/>
    <property type="project" value="UniProtKB-ARBA"/>
</dbReference>
<dbReference type="SUPFAM" id="SSF51445">
    <property type="entry name" value="(Trans)glycosidases"/>
    <property type="match status" value="1"/>
</dbReference>
<dbReference type="EC" id="3.2.1.22" evidence="3 8"/>
<protein>
    <recommendedName>
        <fullName evidence="3 8">Alpha-galactosidase</fullName>
        <ecNumber evidence="3 8">3.2.1.22</ecNumber>
    </recommendedName>
    <alternativeName>
        <fullName evidence="8">Melibiase</fullName>
    </alternativeName>
</protein>
<dbReference type="InterPro" id="IPR041233">
    <property type="entry name" value="Melibiase_C"/>
</dbReference>
<dbReference type="PROSITE" id="PS00512">
    <property type="entry name" value="ALPHA_GALACTOSIDASE"/>
    <property type="match status" value="1"/>
</dbReference>
<keyword evidence="7 8" id="KW-0326">Glycosidase</keyword>
<evidence type="ECO:0000313" key="11">
    <source>
        <dbReference type="EMBL" id="KAB3573674.1"/>
    </source>
</evidence>
<evidence type="ECO:0000256" key="4">
    <source>
        <dbReference type="ARBA" id="ARBA00022729"/>
    </source>
</evidence>
<feature type="signal peptide" evidence="9">
    <location>
        <begin position="1"/>
        <end position="25"/>
    </location>
</feature>
<proteinExistence type="inferred from homology"/>
<comment type="catalytic activity">
    <reaction evidence="1 8">
        <text>Hydrolysis of terminal, non-reducing alpha-D-galactose residues in alpha-D-galactosides, including galactose oligosaccharides, galactomannans and galactolipids.</text>
        <dbReference type="EC" id="3.2.1.22"/>
    </reaction>
</comment>
<dbReference type="InterPro" id="IPR017853">
    <property type="entry name" value="GH"/>
</dbReference>
<evidence type="ECO:0000256" key="6">
    <source>
        <dbReference type="ARBA" id="ARBA00023157"/>
    </source>
</evidence>
<evidence type="ECO:0000313" key="12">
    <source>
        <dbReference type="Proteomes" id="UP000433382"/>
    </source>
</evidence>
<dbReference type="InterPro" id="IPR002241">
    <property type="entry name" value="Glyco_hydro_27"/>
</dbReference>
<dbReference type="Gene3D" id="2.60.40.1180">
    <property type="entry name" value="Golgi alpha-mannosidase II"/>
    <property type="match status" value="1"/>
</dbReference>
<evidence type="ECO:0000256" key="9">
    <source>
        <dbReference type="SAM" id="SignalP"/>
    </source>
</evidence>
<reference evidence="11 12" key="1">
    <citation type="journal article" date="2019" name="Nat. Med.">
        <title>A library of human gut bacterial isolates paired with longitudinal multiomics data enables mechanistic microbiome research.</title>
        <authorList>
            <person name="Poyet M."/>
            <person name="Groussin M."/>
            <person name="Gibbons S.M."/>
            <person name="Avila-Pacheco J."/>
            <person name="Jiang X."/>
            <person name="Kearney S.M."/>
            <person name="Perrotta A.R."/>
            <person name="Berdy B."/>
            <person name="Zhao S."/>
            <person name="Lieberman T.D."/>
            <person name="Swanson P.K."/>
            <person name="Smith M."/>
            <person name="Roesemann S."/>
            <person name="Alexander J.E."/>
            <person name="Rich S.A."/>
            <person name="Livny J."/>
            <person name="Vlamakis H."/>
            <person name="Clish C."/>
            <person name="Bullock K."/>
            <person name="Deik A."/>
            <person name="Scott J."/>
            <person name="Pierce K.A."/>
            <person name="Xavier R.J."/>
            <person name="Alm E.J."/>
        </authorList>
    </citation>
    <scope>NUCLEOTIDE SEQUENCE [LARGE SCALE GENOMIC DNA]</scope>
    <source>
        <strain evidence="11 12">BIOML-A73</strain>
    </source>
</reference>
<feature type="domain" description="Alpha galactosidase C-terminal" evidence="10">
    <location>
        <begin position="329"/>
        <end position="411"/>
    </location>
</feature>
<dbReference type="Pfam" id="PF16499">
    <property type="entry name" value="Melibiase_2"/>
    <property type="match status" value="1"/>
</dbReference>
<organism evidence="11 12">
    <name type="scientific">Phocaeicola vulgatus</name>
    <name type="common">Bacteroides vulgatus</name>
    <dbReference type="NCBI Taxonomy" id="821"/>
    <lineage>
        <taxon>Bacteria</taxon>
        <taxon>Pseudomonadati</taxon>
        <taxon>Bacteroidota</taxon>
        <taxon>Bacteroidia</taxon>
        <taxon>Bacteroidales</taxon>
        <taxon>Bacteroidaceae</taxon>
        <taxon>Phocaeicola</taxon>
    </lineage>
</organism>
<sequence length="415" mass="47415">MKRTLCTMKTKLIILLLASTLTAGAQMYFGTKKEVPDSVFNALAQTPPMGWNSWNKFGCNVSEQLIKEMADAMIATGMKDAGYEYLVIDDCWQVGRDEEGNIQVDPKRFPNGMKALADYVHAKGLKMGIYSCAGSETCQGRPGSRGYQFQDARTYAAWGIDYLKYDWCSNEGQKAEAAYRTMSDALKACGRPIVFSICEWGENEPWKWGKGIGHLWRITPDIRDCYQCVFDWGGVGVLDIIDKMADLYPYAGPGHWNDAEMLEVGNGGMTRDEYITHFSMWCMLAAPLMSGNDLRNMDKETIEILTNKEVIAINQDKKGEQARRFMDMGEKEIWAKPLNDGELAVCFMNRTENSWKLDYDWKKQTIYFADEVNIHRKEYKIRDLWQHKDIGTTERNTRHEIPAHGVLMVRLTPIK</sequence>
<evidence type="ECO:0000256" key="1">
    <source>
        <dbReference type="ARBA" id="ARBA00001255"/>
    </source>
</evidence>
<dbReference type="Gene3D" id="3.20.20.70">
    <property type="entry name" value="Aldolase class I"/>
    <property type="match status" value="1"/>
</dbReference>
<dbReference type="PANTHER" id="PTHR11452">
    <property type="entry name" value="ALPHA-GALACTOSIDASE/ALPHA-N-ACETYLGALACTOSAMINIDASE"/>
    <property type="match status" value="1"/>
</dbReference>
<dbReference type="FunFam" id="3.20.20.70:FF:000202">
    <property type="entry name" value="Alpha-galactosidase"/>
    <property type="match status" value="1"/>
</dbReference>
<evidence type="ECO:0000256" key="2">
    <source>
        <dbReference type="ARBA" id="ARBA00009743"/>
    </source>
</evidence>
<evidence type="ECO:0000256" key="8">
    <source>
        <dbReference type="RuleBase" id="RU361168"/>
    </source>
</evidence>
<keyword evidence="6 8" id="KW-1015">Disulfide bond</keyword>
<dbReference type="AlphaFoldDB" id="A0A396EY26"/>
<evidence type="ECO:0000256" key="3">
    <source>
        <dbReference type="ARBA" id="ARBA00012755"/>
    </source>
</evidence>
<dbReference type="InterPro" id="IPR013785">
    <property type="entry name" value="Aldolase_TIM"/>
</dbReference>
<name>A0A396EY26_PHOVU</name>
<comment type="similarity">
    <text evidence="2 8">Belongs to the glycosyl hydrolase 27 family.</text>
</comment>
<accession>A0A396EY26</accession>
<evidence type="ECO:0000259" key="10">
    <source>
        <dbReference type="Pfam" id="PF17801"/>
    </source>
</evidence>
<dbReference type="GO" id="GO:0004557">
    <property type="term" value="F:alpha-galactosidase activity"/>
    <property type="evidence" value="ECO:0007669"/>
    <property type="project" value="UniProtKB-EC"/>
</dbReference>
<keyword evidence="4 9" id="KW-0732">Signal</keyword>
<dbReference type="CDD" id="cd14792">
    <property type="entry name" value="GH27"/>
    <property type="match status" value="1"/>
</dbReference>
<dbReference type="Pfam" id="PF17801">
    <property type="entry name" value="Melibiase_C"/>
    <property type="match status" value="1"/>
</dbReference>
<evidence type="ECO:0000256" key="5">
    <source>
        <dbReference type="ARBA" id="ARBA00022801"/>
    </source>
</evidence>
<dbReference type="PRINTS" id="PR00740">
    <property type="entry name" value="GLHYDRLASE27"/>
</dbReference>
<keyword evidence="5 8" id="KW-0378">Hydrolase</keyword>
<dbReference type="SUPFAM" id="SSF51011">
    <property type="entry name" value="Glycosyl hydrolase domain"/>
    <property type="match status" value="1"/>
</dbReference>